<proteinExistence type="inferred from homology"/>
<sequence>MSDIRIDAEFDSGNIEVLSIDGASANLAIPLDTKSEFKQWFHFRVTGAAGRELVLKIRDLETSAYPGGWPGYDACVSEDRDYWGRAASSYDKDEDGGTLTIRYSPASDVVWFAYFAPYSMERHHDLVAEAASSEGVDYRCLGTTLDGQPIDCLEMGEGEFKVWLYARQHPGETQAEWWMEGALEVLTDPADSVGRLLRQRCRLHVVPNCNPDGSRRGNLRVNGAGINLNREWAEPTAEKSPEVLAIRNRMDETGVDFAMDVHGDEAIPVAFIAGFEGIPSWKDEQGEGYYNFEKILDRRTPDFQTEQGYVKSKPGQANLTMSTNQVAERFGAVAMTLEMPYKDNPASPEPEQGWSPERCKMLARDCLASLLEWLEAQDK</sequence>
<dbReference type="OrthoDB" id="5490902at2"/>
<dbReference type="Gene3D" id="3.40.630.10">
    <property type="entry name" value="Zn peptidases"/>
    <property type="match status" value="1"/>
</dbReference>
<dbReference type="RefSeq" id="WP_160608279.1">
    <property type="nucleotide sequence ID" value="NZ_WTYF01000004.1"/>
</dbReference>
<name>A0A844Y0T1_9SPHN</name>
<comment type="caution">
    <text evidence="4">The sequence shown here is derived from an EMBL/GenBank/DDBJ whole genome shotgun (WGS) entry which is preliminary data.</text>
</comment>
<feature type="domain" description="Peptidase M14" evidence="3">
    <location>
        <begin position="116"/>
        <end position="377"/>
    </location>
</feature>
<accession>A0A844Y0T1</accession>
<dbReference type="EMBL" id="WTYF01000004">
    <property type="protein sequence ID" value="MXO51554.1"/>
    <property type="molecule type" value="Genomic_DNA"/>
</dbReference>
<dbReference type="GO" id="GO:0006508">
    <property type="term" value="P:proteolysis"/>
    <property type="evidence" value="ECO:0007669"/>
    <property type="project" value="InterPro"/>
</dbReference>
<comment type="similarity">
    <text evidence="2">Belongs to the peptidase M14 family.</text>
</comment>
<dbReference type="PANTHER" id="PTHR12756">
    <property type="entry name" value="CYTOSOLIC CARBOXYPEPTIDASE"/>
    <property type="match status" value="1"/>
</dbReference>
<dbReference type="PANTHER" id="PTHR12756:SF11">
    <property type="entry name" value="CYTOSOLIC CARBOXYPEPTIDASE 1"/>
    <property type="match status" value="1"/>
</dbReference>
<feature type="active site" description="Proton donor/acceptor" evidence="2">
    <location>
        <position position="338"/>
    </location>
</feature>
<evidence type="ECO:0000313" key="4">
    <source>
        <dbReference type="EMBL" id="MXO51554.1"/>
    </source>
</evidence>
<dbReference type="InterPro" id="IPR040626">
    <property type="entry name" value="Pepdidase_M14_N"/>
</dbReference>
<gene>
    <name evidence="4" type="ORF">GRI42_09600</name>
</gene>
<organism evidence="4 5">
    <name type="scientific">Qipengyuania gaetbuli</name>
    <dbReference type="NCBI Taxonomy" id="266952"/>
    <lineage>
        <taxon>Bacteria</taxon>
        <taxon>Pseudomonadati</taxon>
        <taxon>Pseudomonadota</taxon>
        <taxon>Alphaproteobacteria</taxon>
        <taxon>Sphingomonadales</taxon>
        <taxon>Erythrobacteraceae</taxon>
        <taxon>Qipengyuania</taxon>
    </lineage>
</organism>
<dbReference type="Gene3D" id="2.60.40.3120">
    <property type="match status" value="1"/>
</dbReference>
<dbReference type="CDD" id="cd06234">
    <property type="entry name" value="M14_PaCCP-like"/>
    <property type="match status" value="1"/>
</dbReference>
<comment type="cofactor">
    <cofactor evidence="1">
        <name>Zn(2+)</name>
        <dbReference type="ChEBI" id="CHEBI:29105"/>
    </cofactor>
</comment>
<dbReference type="Pfam" id="PF00246">
    <property type="entry name" value="Peptidase_M14"/>
    <property type="match status" value="1"/>
</dbReference>
<dbReference type="Pfam" id="PF18027">
    <property type="entry name" value="Pepdidase_M14_N"/>
    <property type="match status" value="1"/>
</dbReference>
<dbReference type="GO" id="GO:0008270">
    <property type="term" value="F:zinc ion binding"/>
    <property type="evidence" value="ECO:0007669"/>
    <property type="project" value="InterPro"/>
</dbReference>
<dbReference type="AlphaFoldDB" id="A0A844Y0T1"/>
<evidence type="ECO:0000259" key="3">
    <source>
        <dbReference type="PROSITE" id="PS52035"/>
    </source>
</evidence>
<dbReference type="SUPFAM" id="SSF53187">
    <property type="entry name" value="Zn-dependent exopeptidases"/>
    <property type="match status" value="1"/>
</dbReference>
<protein>
    <recommendedName>
        <fullName evidence="3">Peptidase M14 domain-containing protein</fullName>
    </recommendedName>
</protein>
<dbReference type="InterPro" id="IPR000834">
    <property type="entry name" value="Peptidase_M14"/>
</dbReference>
<keyword evidence="5" id="KW-1185">Reference proteome</keyword>
<dbReference type="Proteomes" id="UP000444185">
    <property type="component" value="Unassembled WGS sequence"/>
</dbReference>
<evidence type="ECO:0000256" key="2">
    <source>
        <dbReference type="PROSITE-ProRule" id="PRU01379"/>
    </source>
</evidence>
<reference evidence="4 5" key="1">
    <citation type="submission" date="2019-12" db="EMBL/GenBank/DDBJ databases">
        <title>Genomic-based taxomic classification of the family Erythrobacteraceae.</title>
        <authorList>
            <person name="Xu L."/>
        </authorList>
    </citation>
    <scope>NUCLEOTIDE SEQUENCE [LARGE SCALE GENOMIC DNA]</scope>
    <source>
        <strain evidence="4 5">DSM 16225</strain>
    </source>
</reference>
<dbReference type="PROSITE" id="PS52035">
    <property type="entry name" value="PEPTIDASE_M14"/>
    <property type="match status" value="1"/>
</dbReference>
<evidence type="ECO:0000313" key="5">
    <source>
        <dbReference type="Proteomes" id="UP000444185"/>
    </source>
</evidence>
<dbReference type="GO" id="GO:0004181">
    <property type="term" value="F:metallocarboxypeptidase activity"/>
    <property type="evidence" value="ECO:0007669"/>
    <property type="project" value="InterPro"/>
</dbReference>
<evidence type="ECO:0000256" key="1">
    <source>
        <dbReference type="ARBA" id="ARBA00001947"/>
    </source>
</evidence>
<dbReference type="InterPro" id="IPR050821">
    <property type="entry name" value="Cytosolic_carboxypeptidase"/>
</dbReference>